<dbReference type="RefSeq" id="WP_139715899.1">
    <property type="nucleotide sequence ID" value="NZ_CP040871.1"/>
</dbReference>
<dbReference type="Pfam" id="PF00908">
    <property type="entry name" value="dTDP_sugar_isom"/>
    <property type="match status" value="1"/>
</dbReference>
<organism evidence="10 11">
    <name type="scientific">Thermomonas aquatica</name>
    <dbReference type="NCBI Taxonomy" id="2202149"/>
    <lineage>
        <taxon>Bacteria</taxon>
        <taxon>Pseudomonadati</taxon>
        <taxon>Pseudomonadota</taxon>
        <taxon>Gammaproteobacteria</taxon>
        <taxon>Lysobacterales</taxon>
        <taxon>Lysobacteraceae</taxon>
        <taxon>Thermomonas</taxon>
    </lineage>
</organism>
<evidence type="ECO:0000313" key="11">
    <source>
        <dbReference type="Proteomes" id="UP000308149"/>
    </source>
</evidence>
<dbReference type="InterPro" id="IPR000888">
    <property type="entry name" value="RmlC-like"/>
</dbReference>
<dbReference type="SUPFAM" id="SSF51182">
    <property type="entry name" value="RmlC-like cupins"/>
    <property type="match status" value="1"/>
</dbReference>
<sequence>MKLHPTPLAGMHEIELTPTGDARGRFTRLFCEREFADIRPGLHFTQVNFSETRGRGIVRGLHYQTPPAMEAKLIRCLRGRVFDVAVDLRAGSPTFLHWHAMELGGDNDRAVFIPEGFAHGFQTLSDEADLLYMHTAPWTPECEAGIRHDDPRLAIAWPLPATGLSTRDLGYAHIGDGFEGWRP</sequence>
<evidence type="ECO:0000256" key="3">
    <source>
        <dbReference type="ARBA" id="ARBA00012098"/>
    </source>
</evidence>
<dbReference type="InterPro" id="IPR011051">
    <property type="entry name" value="RmlC_Cupin_sf"/>
</dbReference>
<dbReference type="GO" id="GO:0005829">
    <property type="term" value="C:cytosol"/>
    <property type="evidence" value="ECO:0007669"/>
    <property type="project" value="TreeGrafter"/>
</dbReference>
<accession>A0A5B7ZPQ0</accession>
<name>A0A5B7ZPQ0_9GAMM</name>
<dbReference type="EC" id="5.1.3.13" evidence="3"/>
<comment type="function">
    <text evidence="2">Catalyzes the epimerization of the C3' and C5'positions of dTDP-6-deoxy-D-xylo-4-hexulose, forming dTDP-6-deoxy-L-lyxo-4-hexulose.</text>
</comment>
<evidence type="ECO:0000256" key="5">
    <source>
        <dbReference type="ARBA" id="ARBA00029758"/>
    </source>
</evidence>
<dbReference type="AlphaFoldDB" id="A0A5B7ZPQ0"/>
<evidence type="ECO:0000256" key="4">
    <source>
        <dbReference type="ARBA" id="ARBA00019595"/>
    </source>
</evidence>
<evidence type="ECO:0000256" key="7">
    <source>
        <dbReference type="ARBA" id="ARBA00033311"/>
    </source>
</evidence>
<proteinExistence type="predicted"/>
<dbReference type="EMBL" id="CP040871">
    <property type="protein sequence ID" value="QDA56847.1"/>
    <property type="molecule type" value="Genomic_DNA"/>
</dbReference>
<protein>
    <recommendedName>
        <fullName evidence="4">dTDP-4-dehydrorhamnose 3,5-epimerase</fullName>
        <ecNumber evidence="3">5.1.3.13</ecNumber>
    </recommendedName>
    <alternativeName>
        <fullName evidence="6">Thymidine diphospho-4-keto-rhamnose 3,5-epimerase</fullName>
    </alternativeName>
    <alternativeName>
        <fullName evidence="5">dTDP-4-keto-6-deoxyglucose 3,5-epimerase</fullName>
    </alternativeName>
    <alternativeName>
        <fullName evidence="7">dTDP-6-deoxy-D-xylo-4-hexulose 3,5-epimerase</fullName>
    </alternativeName>
</protein>
<dbReference type="KEGG" id="thes:FHQ07_05700"/>
<feature type="active site" description="Proton acceptor" evidence="8">
    <location>
        <position position="62"/>
    </location>
</feature>
<reference evidence="10 11" key="1">
    <citation type="submission" date="2019-06" db="EMBL/GenBank/DDBJ databases">
        <title>Thermomonas aquatica sp. nov., isolated from an industrial wastewater treatment plant.</title>
        <authorList>
            <person name="Jeon J.H."/>
            <person name="Park D.-S."/>
        </authorList>
    </citation>
    <scope>NUCLEOTIDE SEQUENCE [LARGE SCALE GENOMIC DNA]</scope>
    <source>
        <strain evidence="10 11">SY21</strain>
    </source>
</reference>
<dbReference type="PANTHER" id="PTHR21047:SF2">
    <property type="entry name" value="THYMIDINE DIPHOSPHO-4-KETO-RHAMNOSE 3,5-EPIMERASE"/>
    <property type="match status" value="1"/>
</dbReference>
<feature type="active site" description="Proton donor" evidence="8">
    <location>
        <position position="132"/>
    </location>
</feature>
<evidence type="ECO:0000256" key="6">
    <source>
        <dbReference type="ARBA" id="ARBA00031424"/>
    </source>
</evidence>
<dbReference type="GO" id="GO:0008830">
    <property type="term" value="F:dTDP-4-dehydrorhamnose 3,5-epimerase activity"/>
    <property type="evidence" value="ECO:0007669"/>
    <property type="project" value="UniProtKB-EC"/>
</dbReference>
<evidence type="ECO:0000313" key="10">
    <source>
        <dbReference type="EMBL" id="QDA56847.1"/>
    </source>
</evidence>
<evidence type="ECO:0000256" key="1">
    <source>
        <dbReference type="ARBA" id="ARBA00001298"/>
    </source>
</evidence>
<gene>
    <name evidence="10" type="ORF">FHQ07_05700</name>
</gene>
<dbReference type="Gene3D" id="2.60.120.10">
    <property type="entry name" value="Jelly Rolls"/>
    <property type="match status" value="1"/>
</dbReference>
<dbReference type="PANTHER" id="PTHR21047">
    <property type="entry name" value="DTDP-6-DEOXY-D-GLUCOSE-3,5 EPIMERASE"/>
    <property type="match status" value="1"/>
</dbReference>
<evidence type="ECO:0000256" key="9">
    <source>
        <dbReference type="PIRSR" id="PIRSR600888-3"/>
    </source>
</evidence>
<dbReference type="Proteomes" id="UP000308149">
    <property type="component" value="Chromosome"/>
</dbReference>
<dbReference type="CDD" id="cd00438">
    <property type="entry name" value="cupin_RmlC"/>
    <property type="match status" value="1"/>
</dbReference>
<dbReference type="GO" id="GO:0000271">
    <property type="term" value="P:polysaccharide biosynthetic process"/>
    <property type="evidence" value="ECO:0007669"/>
    <property type="project" value="TreeGrafter"/>
</dbReference>
<evidence type="ECO:0000256" key="2">
    <source>
        <dbReference type="ARBA" id="ARBA00001997"/>
    </source>
</evidence>
<dbReference type="OrthoDB" id="9800680at2"/>
<comment type="catalytic activity">
    <reaction evidence="1">
        <text>dTDP-4-dehydro-6-deoxy-alpha-D-glucose = dTDP-4-dehydro-beta-L-rhamnose</text>
        <dbReference type="Rhea" id="RHEA:16969"/>
        <dbReference type="ChEBI" id="CHEBI:57649"/>
        <dbReference type="ChEBI" id="CHEBI:62830"/>
        <dbReference type="EC" id="5.1.3.13"/>
    </reaction>
</comment>
<keyword evidence="11" id="KW-1185">Reference proteome</keyword>
<evidence type="ECO:0000256" key="8">
    <source>
        <dbReference type="PIRSR" id="PIRSR600888-1"/>
    </source>
</evidence>
<dbReference type="InterPro" id="IPR014710">
    <property type="entry name" value="RmlC-like_jellyroll"/>
</dbReference>
<feature type="site" description="Participates in a stacking interaction with the thymidine ring of dTDP-4-oxo-6-deoxyglucose" evidence="9">
    <location>
        <position position="138"/>
    </location>
</feature>
<dbReference type="GO" id="GO:0019305">
    <property type="term" value="P:dTDP-rhamnose biosynthetic process"/>
    <property type="evidence" value="ECO:0007669"/>
    <property type="project" value="TreeGrafter"/>
</dbReference>